<dbReference type="GO" id="GO:0003676">
    <property type="term" value="F:nucleic acid binding"/>
    <property type="evidence" value="ECO:0007669"/>
    <property type="project" value="InterPro"/>
</dbReference>
<dbReference type="OrthoDB" id="2447560at2759"/>
<evidence type="ECO:0000313" key="1">
    <source>
        <dbReference type="EMBL" id="GES86777.1"/>
    </source>
</evidence>
<protein>
    <recommendedName>
        <fullName evidence="3">RNase H type-1 domain-containing protein</fullName>
    </recommendedName>
</protein>
<dbReference type="InterPro" id="IPR036397">
    <property type="entry name" value="RNaseH_sf"/>
</dbReference>
<organism evidence="1 2">
    <name type="scientific">Rhizophagus clarus</name>
    <dbReference type="NCBI Taxonomy" id="94130"/>
    <lineage>
        <taxon>Eukaryota</taxon>
        <taxon>Fungi</taxon>
        <taxon>Fungi incertae sedis</taxon>
        <taxon>Mucoromycota</taxon>
        <taxon>Glomeromycotina</taxon>
        <taxon>Glomeromycetes</taxon>
        <taxon>Glomerales</taxon>
        <taxon>Glomeraceae</taxon>
        <taxon>Rhizophagus</taxon>
    </lineage>
</organism>
<gene>
    <name evidence="1" type="ORF">RCL2_001382100</name>
</gene>
<dbReference type="EMBL" id="BLAL01000162">
    <property type="protein sequence ID" value="GES86777.1"/>
    <property type="molecule type" value="Genomic_DNA"/>
</dbReference>
<dbReference type="InterPro" id="IPR012337">
    <property type="entry name" value="RNaseH-like_sf"/>
</dbReference>
<dbReference type="Proteomes" id="UP000615446">
    <property type="component" value="Unassembled WGS sequence"/>
</dbReference>
<proteinExistence type="predicted"/>
<reference evidence="1" key="1">
    <citation type="submission" date="2019-10" db="EMBL/GenBank/DDBJ databases">
        <title>Conservation and host-specific expression of non-tandemly repeated heterogenous ribosome RNA gene in arbuscular mycorrhizal fungi.</title>
        <authorList>
            <person name="Maeda T."/>
            <person name="Kobayashi Y."/>
            <person name="Nakagawa T."/>
            <person name="Ezawa T."/>
            <person name="Yamaguchi K."/>
            <person name="Bino T."/>
            <person name="Nishimoto Y."/>
            <person name="Shigenobu S."/>
            <person name="Kawaguchi M."/>
        </authorList>
    </citation>
    <scope>NUCLEOTIDE SEQUENCE</scope>
    <source>
        <strain evidence="1">HR1</strain>
    </source>
</reference>
<comment type="caution">
    <text evidence="1">The sequence shown here is derived from an EMBL/GenBank/DDBJ whole genome shotgun (WGS) entry which is preliminary data.</text>
</comment>
<dbReference type="SUPFAM" id="SSF53098">
    <property type="entry name" value="Ribonuclease H-like"/>
    <property type="match status" value="1"/>
</dbReference>
<evidence type="ECO:0008006" key="3">
    <source>
        <dbReference type="Google" id="ProtNLM"/>
    </source>
</evidence>
<evidence type="ECO:0000313" key="2">
    <source>
        <dbReference type="Proteomes" id="UP000615446"/>
    </source>
</evidence>
<accession>A0A8H3LIM3</accession>
<dbReference type="AlphaFoldDB" id="A0A8H3LIM3"/>
<dbReference type="Gene3D" id="3.30.420.10">
    <property type="entry name" value="Ribonuclease H-like superfamily/Ribonuclease H"/>
    <property type="match status" value="1"/>
</dbReference>
<sequence>MGKIKSFVNILTYTLRQNVLIPNASLRYSLIRFNETINNNKTEGETLNFYTDGSLQQDPINNMLSHYVADNVVSDMGAGVYLKLQNNTIITTLAKVAAELNEPHIRAKMKQPNALVIIKIKMVCKEKHLNLDLVKVKGHDRNEKNEIADRLAKESLNSDNIFDSKINFTNHDIRFFPAFKDIPIETNLQCFIL</sequence>
<name>A0A8H3LIM3_9GLOM</name>